<evidence type="ECO:0000313" key="2">
    <source>
        <dbReference type="Proteomes" id="UP001172155"/>
    </source>
</evidence>
<organism evidence="1 2">
    <name type="scientific">Schizothecium vesticola</name>
    <dbReference type="NCBI Taxonomy" id="314040"/>
    <lineage>
        <taxon>Eukaryota</taxon>
        <taxon>Fungi</taxon>
        <taxon>Dikarya</taxon>
        <taxon>Ascomycota</taxon>
        <taxon>Pezizomycotina</taxon>
        <taxon>Sordariomycetes</taxon>
        <taxon>Sordariomycetidae</taxon>
        <taxon>Sordariales</taxon>
        <taxon>Schizotheciaceae</taxon>
        <taxon>Schizothecium</taxon>
    </lineage>
</organism>
<name>A0AA40K5Y3_9PEZI</name>
<feature type="non-terminal residue" evidence="1">
    <location>
        <position position="1"/>
    </location>
</feature>
<feature type="non-terminal residue" evidence="1">
    <location>
        <position position="192"/>
    </location>
</feature>
<sequence length="192" mass="20220">FYVCFNNGFRGDCSVDPCAISWCPDYKPYTYTPVAQAAKRDSSDPTVCAPGTGFFQSCSNGFRGCCTTDACGPAGWCPNYYFGSYTPVVQVKREVDPTVCAPGTGFFQSCSNGFRGCCKSDACGQAGWCPDYKFGSYTPIAAPVVKAVEPTVEATAVVPGNNGVCPPNTGFFQVCGNGFRGCCKKDACAGKA</sequence>
<dbReference type="AlphaFoldDB" id="A0AA40K5Y3"/>
<dbReference type="EMBL" id="JAUKUD010000004">
    <property type="protein sequence ID" value="KAK0747149.1"/>
    <property type="molecule type" value="Genomic_DNA"/>
</dbReference>
<accession>A0AA40K5Y3</accession>
<comment type="caution">
    <text evidence="1">The sequence shown here is derived from an EMBL/GenBank/DDBJ whole genome shotgun (WGS) entry which is preliminary data.</text>
</comment>
<keyword evidence="2" id="KW-1185">Reference proteome</keyword>
<proteinExistence type="predicted"/>
<protein>
    <submittedName>
        <fullName evidence="1">Uncharacterized protein</fullName>
    </submittedName>
</protein>
<evidence type="ECO:0000313" key="1">
    <source>
        <dbReference type="EMBL" id="KAK0747149.1"/>
    </source>
</evidence>
<reference evidence="1" key="1">
    <citation type="submission" date="2023-06" db="EMBL/GenBank/DDBJ databases">
        <title>Genome-scale phylogeny and comparative genomics of the fungal order Sordariales.</title>
        <authorList>
            <consortium name="Lawrence Berkeley National Laboratory"/>
            <person name="Hensen N."/>
            <person name="Bonometti L."/>
            <person name="Westerberg I."/>
            <person name="Brannstrom I.O."/>
            <person name="Guillou S."/>
            <person name="Cros-Aarteil S."/>
            <person name="Calhoun S."/>
            <person name="Haridas S."/>
            <person name="Kuo A."/>
            <person name="Mondo S."/>
            <person name="Pangilinan J."/>
            <person name="Riley R."/>
            <person name="LaButti K."/>
            <person name="Andreopoulos B."/>
            <person name="Lipzen A."/>
            <person name="Chen C."/>
            <person name="Yanf M."/>
            <person name="Daum C."/>
            <person name="Ng V."/>
            <person name="Clum A."/>
            <person name="Steindorff A."/>
            <person name="Ohm R."/>
            <person name="Martin F."/>
            <person name="Silar P."/>
            <person name="Natvig D."/>
            <person name="Lalanne C."/>
            <person name="Gautier V."/>
            <person name="Ament-velasquez S.L."/>
            <person name="Kruys A."/>
            <person name="Hutchinson M.I."/>
            <person name="Powell A.J."/>
            <person name="Barry K."/>
            <person name="Miller A.N."/>
            <person name="Grigoriev I.V."/>
            <person name="Debuchy R."/>
            <person name="Gladieux P."/>
            <person name="Thoren M.H."/>
            <person name="Johannesson H."/>
        </authorList>
    </citation>
    <scope>NUCLEOTIDE SEQUENCE</scope>
    <source>
        <strain evidence="1">SMH3187-1</strain>
    </source>
</reference>
<dbReference type="Proteomes" id="UP001172155">
    <property type="component" value="Unassembled WGS sequence"/>
</dbReference>
<gene>
    <name evidence="1" type="ORF">B0T18DRAFT_308696</name>
</gene>